<reference evidence="7 8" key="1">
    <citation type="journal article" date="2018" name="Sci. Data">
        <title>The draft genome sequence of cork oak.</title>
        <authorList>
            <person name="Ramos A.M."/>
            <person name="Usie A."/>
            <person name="Barbosa P."/>
            <person name="Barros P.M."/>
            <person name="Capote T."/>
            <person name="Chaves I."/>
            <person name="Simoes F."/>
            <person name="Abreu I."/>
            <person name="Carrasquinho I."/>
            <person name="Faro C."/>
            <person name="Guimaraes J.B."/>
            <person name="Mendonca D."/>
            <person name="Nobrega F."/>
            <person name="Rodrigues L."/>
            <person name="Saibo N.J.M."/>
            <person name="Varela M.C."/>
            <person name="Egas C."/>
            <person name="Matos J."/>
            <person name="Miguel C.M."/>
            <person name="Oliveira M.M."/>
            <person name="Ricardo C.P."/>
            <person name="Goncalves S."/>
        </authorList>
    </citation>
    <scope>NUCLEOTIDE SEQUENCE [LARGE SCALE GENOMIC DNA]</scope>
    <source>
        <strain evidence="8">cv. HL8</strain>
    </source>
</reference>
<keyword evidence="3" id="KW-0547">Nucleotide-binding</keyword>
<keyword evidence="4" id="KW-0418">Kinase</keyword>
<proteinExistence type="predicted"/>
<dbReference type="SUPFAM" id="SSF56112">
    <property type="entry name" value="Protein kinase-like (PK-like)"/>
    <property type="match status" value="1"/>
</dbReference>
<evidence type="ECO:0000313" key="8">
    <source>
        <dbReference type="Proteomes" id="UP000237347"/>
    </source>
</evidence>
<evidence type="ECO:0000256" key="5">
    <source>
        <dbReference type="ARBA" id="ARBA00022840"/>
    </source>
</evidence>
<sequence length="167" mass="18680">MEKTWRHEVMKAVVLRLPLLANGNGLWLWLPTKEEEEQQQCVPNHVEKKRRFSKKKQAGIIIGSAVLGMIIIGLVTYIWKKKLRNQVQPSAIISAMTKGNIGKECDNVGRKEDIELPIFDLTAIANATDNFSNNKKLGEGGFGSVYKNNGQLVLVKVVNTIREVALV</sequence>
<dbReference type="PANTHER" id="PTHR27002:SF825">
    <property type="entry name" value="RECEPTOR-LIKE SERINE_THREONINE-PROTEIN KINASE"/>
    <property type="match status" value="1"/>
</dbReference>
<dbReference type="EMBL" id="PKMF04000401">
    <property type="protein sequence ID" value="KAK7833729.1"/>
    <property type="molecule type" value="Genomic_DNA"/>
</dbReference>
<keyword evidence="6" id="KW-0812">Transmembrane</keyword>
<keyword evidence="6" id="KW-0472">Membrane</keyword>
<dbReference type="Gene3D" id="3.30.200.20">
    <property type="entry name" value="Phosphorylase Kinase, domain 1"/>
    <property type="match status" value="1"/>
</dbReference>
<feature type="transmembrane region" description="Helical" evidence="6">
    <location>
        <begin position="58"/>
        <end position="79"/>
    </location>
</feature>
<dbReference type="GO" id="GO:0005524">
    <property type="term" value="F:ATP binding"/>
    <property type="evidence" value="ECO:0007669"/>
    <property type="project" value="UniProtKB-KW"/>
</dbReference>
<name>A0AAW0K587_QUESU</name>
<protein>
    <submittedName>
        <fullName evidence="7">Receptor-like serine/threonine-protein kinase sd1-8</fullName>
    </submittedName>
</protein>
<organism evidence="7 8">
    <name type="scientific">Quercus suber</name>
    <name type="common">Cork oak</name>
    <dbReference type="NCBI Taxonomy" id="58331"/>
    <lineage>
        <taxon>Eukaryota</taxon>
        <taxon>Viridiplantae</taxon>
        <taxon>Streptophyta</taxon>
        <taxon>Embryophyta</taxon>
        <taxon>Tracheophyta</taxon>
        <taxon>Spermatophyta</taxon>
        <taxon>Magnoliopsida</taxon>
        <taxon>eudicotyledons</taxon>
        <taxon>Gunneridae</taxon>
        <taxon>Pentapetalae</taxon>
        <taxon>rosids</taxon>
        <taxon>fabids</taxon>
        <taxon>Fagales</taxon>
        <taxon>Fagaceae</taxon>
        <taxon>Quercus</taxon>
    </lineage>
</organism>
<evidence type="ECO:0000256" key="1">
    <source>
        <dbReference type="ARBA" id="ARBA00022527"/>
    </source>
</evidence>
<dbReference type="PANTHER" id="PTHR27002">
    <property type="entry name" value="RECEPTOR-LIKE SERINE/THREONINE-PROTEIN KINASE SD1-8"/>
    <property type="match status" value="1"/>
</dbReference>
<evidence type="ECO:0000256" key="2">
    <source>
        <dbReference type="ARBA" id="ARBA00022679"/>
    </source>
</evidence>
<evidence type="ECO:0000256" key="4">
    <source>
        <dbReference type="ARBA" id="ARBA00022777"/>
    </source>
</evidence>
<accession>A0AAW0K587</accession>
<keyword evidence="6" id="KW-1133">Transmembrane helix</keyword>
<keyword evidence="5" id="KW-0067">ATP-binding</keyword>
<evidence type="ECO:0000313" key="7">
    <source>
        <dbReference type="EMBL" id="KAK7833729.1"/>
    </source>
</evidence>
<keyword evidence="2" id="KW-0808">Transferase</keyword>
<evidence type="ECO:0000256" key="6">
    <source>
        <dbReference type="SAM" id="Phobius"/>
    </source>
</evidence>
<gene>
    <name evidence="7" type="primary">SD18_6</name>
    <name evidence="7" type="ORF">CFP56_025316</name>
</gene>
<dbReference type="InterPro" id="IPR011009">
    <property type="entry name" value="Kinase-like_dom_sf"/>
</dbReference>
<dbReference type="GO" id="GO:0005886">
    <property type="term" value="C:plasma membrane"/>
    <property type="evidence" value="ECO:0007669"/>
    <property type="project" value="TreeGrafter"/>
</dbReference>
<keyword evidence="8" id="KW-1185">Reference proteome</keyword>
<dbReference type="Proteomes" id="UP000237347">
    <property type="component" value="Unassembled WGS sequence"/>
</dbReference>
<comment type="caution">
    <text evidence="7">The sequence shown here is derived from an EMBL/GenBank/DDBJ whole genome shotgun (WGS) entry which is preliminary data.</text>
</comment>
<evidence type="ECO:0000256" key="3">
    <source>
        <dbReference type="ARBA" id="ARBA00022741"/>
    </source>
</evidence>
<keyword evidence="1" id="KW-0723">Serine/threonine-protein kinase</keyword>
<dbReference type="GO" id="GO:0004674">
    <property type="term" value="F:protein serine/threonine kinase activity"/>
    <property type="evidence" value="ECO:0007669"/>
    <property type="project" value="UniProtKB-KW"/>
</dbReference>
<dbReference type="AlphaFoldDB" id="A0AAW0K587"/>